<feature type="transmembrane region" description="Helical" evidence="1">
    <location>
        <begin position="163"/>
        <end position="192"/>
    </location>
</feature>
<feature type="transmembrane region" description="Helical" evidence="1">
    <location>
        <begin position="254"/>
        <end position="277"/>
    </location>
</feature>
<evidence type="ECO:0000313" key="3">
    <source>
        <dbReference type="Proteomes" id="UP001526426"/>
    </source>
</evidence>
<dbReference type="InterPro" id="IPR018650">
    <property type="entry name" value="STSV1_Orf64"/>
</dbReference>
<reference evidence="2 3" key="1">
    <citation type="submission" date="2021-08" db="EMBL/GenBank/DDBJ databases">
        <title>Draft genome sequence of Spirulina subsalsa with high tolerance to salinity and hype-accumulation of phycocyanin.</title>
        <authorList>
            <person name="Pei H."/>
            <person name="Jiang L."/>
        </authorList>
    </citation>
    <scope>NUCLEOTIDE SEQUENCE [LARGE SCALE GENOMIC DNA]</scope>
    <source>
        <strain evidence="2 3">FACHB-351</strain>
    </source>
</reference>
<dbReference type="Pfam" id="PF09852">
    <property type="entry name" value="DUF2079"/>
    <property type="match status" value="1"/>
</dbReference>
<comment type="caution">
    <text evidence="2">The sequence shown here is derived from an EMBL/GenBank/DDBJ whole genome shotgun (WGS) entry which is preliminary data.</text>
</comment>
<feature type="transmembrane region" description="Helical" evidence="1">
    <location>
        <begin position="107"/>
        <end position="125"/>
    </location>
</feature>
<keyword evidence="3" id="KW-1185">Reference proteome</keyword>
<accession>A0ABT3L543</accession>
<evidence type="ECO:0000313" key="2">
    <source>
        <dbReference type="EMBL" id="MCW6036572.1"/>
    </source>
</evidence>
<feature type="transmembrane region" description="Helical" evidence="1">
    <location>
        <begin position="312"/>
        <end position="329"/>
    </location>
</feature>
<keyword evidence="1" id="KW-1133">Transmembrane helix</keyword>
<feature type="transmembrane region" description="Helical" evidence="1">
    <location>
        <begin position="131"/>
        <end position="151"/>
    </location>
</feature>
<protein>
    <submittedName>
        <fullName evidence="2">DUF2079 domain-containing protein</fullName>
    </submittedName>
</protein>
<organism evidence="2 3">
    <name type="scientific">Spirulina subsalsa FACHB-351</name>
    <dbReference type="NCBI Taxonomy" id="234711"/>
    <lineage>
        <taxon>Bacteria</taxon>
        <taxon>Bacillati</taxon>
        <taxon>Cyanobacteriota</taxon>
        <taxon>Cyanophyceae</taxon>
        <taxon>Spirulinales</taxon>
        <taxon>Spirulinaceae</taxon>
        <taxon>Spirulina</taxon>
    </lineage>
</organism>
<gene>
    <name evidence="2" type="ORF">K4A83_09900</name>
</gene>
<name>A0ABT3L543_9CYAN</name>
<feature type="transmembrane region" description="Helical" evidence="1">
    <location>
        <begin position="341"/>
        <end position="363"/>
    </location>
</feature>
<dbReference type="EMBL" id="JAIHOM010000040">
    <property type="protein sequence ID" value="MCW6036572.1"/>
    <property type="molecule type" value="Genomic_DNA"/>
</dbReference>
<evidence type="ECO:0000256" key="1">
    <source>
        <dbReference type="SAM" id="Phobius"/>
    </source>
</evidence>
<keyword evidence="1" id="KW-0472">Membrane</keyword>
<proteinExistence type="predicted"/>
<sequence length="469" mass="52716">MGGSFFLFFACSVIRHLLFQSNAYDLGWFDQLVYLVSVGLPPVVSFAGDYHLLGDHVAVILYPLALFYKVYPSVYWLLGVQALALAGSGGLVWQLARREGLAKPDSWLMVGVYYLYPLVFNVNLYDFHPEVLAFPALLGAIGIVRSHRISAGESRHQPRWRDILGFIFCLLVILSCKAVLSLTVAALGFWALCLEKRPLYGILAISGGIAWFLATTQWIIPQFSGMEAAAVGRYSYLGDSVLEIALNVFLKPHLVWGHLLSLSSLEYFLLLFVPVFWGIRWPNLSPLVATLPTLAINLLSDNFNQRNLVQQYSVPLFPFLLLTLILALSQDQLWVKSRKFILVWSVLGFLCLAKYSYFGSVYLRKIDTWEANRQAIALIPPHASVIAPSGIVPHLTHRPLIQLPREELTPQQVSQFDAILLDQRHPDFGSSPDAIARLRQYCQNDPHLTLTFSQDEVLLFQHLGEKTGT</sequence>
<keyword evidence="1" id="KW-0812">Transmembrane</keyword>
<feature type="transmembrane region" description="Helical" evidence="1">
    <location>
        <begin position="198"/>
        <end position="220"/>
    </location>
</feature>
<feature type="transmembrane region" description="Helical" evidence="1">
    <location>
        <begin position="74"/>
        <end position="95"/>
    </location>
</feature>
<dbReference type="Proteomes" id="UP001526426">
    <property type="component" value="Unassembled WGS sequence"/>
</dbReference>